<dbReference type="InterPro" id="IPR038749">
    <property type="entry name" value="Sld5_GINS_A"/>
</dbReference>
<dbReference type="GO" id="GO:0000727">
    <property type="term" value="P:double-strand break repair via break-induced replication"/>
    <property type="evidence" value="ECO:0007669"/>
    <property type="project" value="TreeGrafter"/>
</dbReference>
<dbReference type="PANTHER" id="PTHR21206:SF0">
    <property type="entry name" value="DNA REPLICATION COMPLEX GINS PROTEIN SLD5"/>
    <property type="match status" value="1"/>
</dbReference>
<gene>
    <name evidence="7" type="ORF">LSH36_912g01015</name>
</gene>
<dbReference type="GO" id="GO:0000811">
    <property type="term" value="C:GINS complex"/>
    <property type="evidence" value="ECO:0007669"/>
    <property type="project" value="TreeGrafter"/>
</dbReference>
<proteinExistence type="predicted"/>
<dbReference type="SUPFAM" id="SSF158573">
    <property type="entry name" value="GINS helical bundle-like"/>
    <property type="match status" value="1"/>
</dbReference>
<keyword evidence="3" id="KW-0539">Nucleus</keyword>
<evidence type="ECO:0000313" key="7">
    <source>
        <dbReference type="EMBL" id="KAK2142807.1"/>
    </source>
</evidence>
<dbReference type="InterPro" id="IPR036224">
    <property type="entry name" value="GINS_bundle-like_dom_sf"/>
</dbReference>
<comment type="caution">
    <text evidence="7">The sequence shown here is derived from an EMBL/GenBank/DDBJ whole genome shotgun (WGS) entry which is preliminary data.</text>
</comment>
<protein>
    <recommendedName>
        <fullName evidence="4">GINS complex subunit 4</fullName>
    </recommendedName>
</protein>
<evidence type="ECO:0000256" key="3">
    <source>
        <dbReference type="ARBA" id="ARBA00023242"/>
    </source>
</evidence>
<feature type="coiled-coil region" evidence="5">
    <location>
        <begin position="44"/>
        <end position="71"/>
    </location>
</feature>
<feature type="domain" description="GINS subunit" evidence="6">
    <location>
        <begin position="71"/>
        <end position="141"/>
    </location>
</feature>
<dbReference type="PANTHER" id="PTHR21206">
    <property type="entry name" value="SLD5 PROTEIN"/>
    <property type="match status" value="1"/>
</dbReference>
<dbReference type="FunFam" id="1.20.58.1030:FF:000002">
    <property type="entry name" value="DNA replication complex GINS protein SLD5"/>
    <property type="match status" value="1"/>
</dbReference>
<keyword evidence="8" id="KW-1185">Reference proteome</keyword>
<dbReference type="InterPro" id="IPR008591">
    <property type="entry name" value="GINS_Sld5"/>
</dbReference>
<dbReference type="AlphaFoldDB" id="A0AAD9MR83"/>
<dbReference type="CDD" id="cd11711">
    <property type="entry name" value="GINS_A_Sld5"/>
    <property type="match status" value="1"/>
</dbReference>
<name>A0AAD9MR83_9ANNE</name>
<evidence type="ECO:0000259" key="6">
    <source>
        <dbReference type="Pfam" id="PF05916"/>
    </source>
</evidence>
<evidence type="ECO:0000256" key="2">
    <source>
        <dbReference type="ARBA" id="ARBA00022705"/>
    </source>
</evidence>
<dbReference type="InterPro" id="IPR021151">
    <property type="entry name" value="GINS_A"/>
</dbReference>
<evidence type="ECO:0000256" key="1">
    <source>
        <dbReference type="ARBA" id="ARBA00004123"/>
    </source>
</evidence>
<comment type="subcellular location">
    <subcellularLocation>
        <location evidence="1">Nucleus</location>
    </subcellularLocation>
</comment>
<dbReference type="Proteomes" id="UP001208570">
    <property type="component" value="Unassembled WGS sequence"/>
</dbReference>
<dbReference type="Pfam" id="PF05916">
    <property type="entry name" value="Sld5"/>
    <property type="match status" value="1"/>
</dbReference>
<organism evidence="7 8">
    <name type="scientific">Paralvinella palmiformis</name>
    <dbReference type="NCBI Taxonomy" id="53620"/>
    <lineage>
        <taxon>Eukaryota</taxon>
        <taxon>Metazoa</taxon>
        <taxon>Spiralia</taxon>
        <taxon>Lophotrochozoa</taxon>
        <taxon>Annelida</taxon>
        <taxon>Polychaeta</taxon>
        <taxon>Sedentaria</taxon>
        <taxon>Canalipalpata</taxon>
        <taxon>Terebellida</taxon>
        <taxon>Terebelliformia</taxon>
        <taxon>Alvinellidae</taxon>
        <taxon>Paralvinella</taxon>
    </lineage>
</organism>
<evidence type="ECO:0000313" key="8">
    <source>
        <dbReference type="Proteomes" id="UP001208570"/>
    </source>
</evidence>
<reference evidence="7" key="1">
    <citation type="journal article" date="2023" name="Mol. Biol. Evol.">
        <title>Third-Generation Sequencing Reveals the Adaptive Role of the Epigenome in Three Deep-Sea Polychaetes.</title>
        <authorList>
            <person name="Perez M."/>
            <person name="Aroh O."/>
            <person name="Sun Y."/>
            <person name="Lan Y."/>
            <person name="Juniper S.K."/>
            <person name="Young C.R."/>
            <person name="Angers B."/>
            <person name="Qian P.Y."/>
        </authorList>
    </citation>
    <scope>NUCLEOTIDE SEQUENCE</scope>
    <source>
        <strain evidence="7">P08H-3</strain>
    </source>
</reference>
<dbReference type="Gene3D" id="1.20.58.1030">
    <property type="match status" value="1"/>
</dbReference>
<dbReference type="GO" id="GO:0006261">
    <property type="term" value="P:DNA-templated DNA replication"/>
    <property type="evidence" value="ECO:0007669"/>
    <property type="project" value="InterPro"/>
</dbReference>
<sequence>MATVDDIPFDENGSEEEGEAMTAAEVLGKLEEAWLNEKFAPELLENKSDIVECMMSQIQEMEENIQRAKKGDFKVSLHRMEIDRIRYILSSYLRIRLKKIEKFTSHLLQTEATLEDPCLSAEELHFAKQYQSLLESHMTNMALKHMPPNLQKLDPKLTSK</sequence>
<evidence type="ECO:0000256" key="4">
    <source>
        <dbReference type="ARBA" id="ARBA00030869"/>
    </source>
</evidence>
<evidence type="ECO:0000256" key="5">
    <source>
        <dbReference type="SAM" id="Coils"/>
    </source>
</evidence>
<keyword evidence="5" id="KW-0175">Coiled coil</keyword>
<accession>A0AAD9MR83</accession>
<dbReference type="EMBL" id="JAODUP010000912">
    <property type="protein sequence ID" value="KAK2142807.1"/>
    <property type="molecule type" value="Genomic_DNA"/>
</dbReference>
<dbReference type="PIRSF" id="PIRSF007764">
    <property type="entry name" value="Sld5"/>
    <property type="match status" value="1"/>
</dbReference>
<keyword evidence="2" id="KW-0235">DNA replication</keyword>